<dbReference type="InterPro" id="IPR000836">
    <property type="entry name" value="PRTase_dom"/>
</dbReference>
<dbReference type="AlphaFoldDB" id="A0A1T4KN86"/>
<dbReference type="STRING" id="290054.SAMN02745114_00547"/>
<evidence type="ECO:0000313" key="4">
    <source>
        <dbReference type="Proteomes" id="UP000190657"/>
    </source>
</evidence>
<dbReference type="EMBL" id="FUWW01000004">
    <property type="protein sequence ID" value="SJZ43818.1"/>
    <property type="molecule type" value="Genomic_DNA"/>
</dbReference>
<evidence type="ECO:0000256" key="1">
    <source>
        <dbReference type="ARBA" id="ARBA00008007"/>
    </source>
</evidence>
<name>A0A1T4KN86_9FIRM</name>
<comment type="similarity">
    <text evidence="1">Belongs to the ComF/GntX family.</text>
</comment>
<sequence length="243" mass="27634">MIKDLFKTFSWFVFTRRCDICGEVVPLGQGRCDDCLNAPKIKGEICKTCGAIKQDCRCKDSHHKPEYEEFVAPFYYDGNIKKAVHRLKFAGYSELSKGMADEIAKTIKREFKHINFDAITYVPLSRKREKARGYNQAKLIAEELSKILDIPLEDTFYKAYENLSQRNQSARQRRANVFGAFDVNENIDPANKTYLVVDDVKTTGATLSECAAVLDCYGATATYATAFAMRKPKSKNKDKDKTQ</sequence>
<proteinExistence type="inferred from homology"/>
<gene>
    <name evidence="3" type="ORF">SAMN02745114_00547</name>
</gene>
<dbReference type="SUPFAM" id="SSF53271">
    <property type="entry name" value="PRTase-like"/>
    <property type="match status" value="1"/>
</dbReference>
<evidence type="ECO:0000313" key="3">
    <source>
        <dbReference type="EMBL" id="SJZ43818.1"/>
    </source>
</evidence>
<keyword evidence="4" id="KW-1185">Reference proteome</keyword>
<dbReference type="InterPro" id="IPR029057">
    <property type="entry name" value="PRTase-like"/>
</dbReference>
<accession>A0A1T4KN86</accession>
<organism evidence="3 4">
    <name type="scientific">Eubacterium coprostanoligenes</name>
    <dbReference type="NCBI Taxonomy" id="290054"/>
    <lineage>
        <taxon>Bacteria</taxon>
        <taxon>Bacillati</taxon>
        <taxon>Bacillota</taxon>
        <taxon>Clostridia</taxon>
        <taxon>Eubacteriales</taxon>
        <taxon>Eubacteriaceae</taxon>
        <taxon>Eubacterium</taxon>
    </lineage>
</organism>
<feature type="domain" description="Phosphoribosyltransferase" evidence="2">
    <location>
        <begin position="139"/>
        <end position="239"/>
    </location>
</feature>
<dbReference type="OrthoDB" id="9779910at2"/>
<protein>
    <submittedName>
        <fullName evidence="3">ComF family protein</fullName>
    </submittedName>
</protein>
<reference evidence="3 4" key="1">
    <citation type="submission" date="2017-02" db="EMBL/GenBank/DDBJ databases">
        <authorList>
            <person name="Peterson S.W."/>
        </authorList>
    </citation>
    <scope>NUCLEOTIDE SEQUENCE [LARGE SCALE GENOMIC DNA]</scope>
    <source>
        <strain evidence="3 4">ATCC 51222</strain>
    </source>
</reference>
<dbReference type="Proteomes" id="UP000190657">
    <property type="component" value="Unassembled WGS sequence"/>
</dbReference>
<dbReference type="PANTHER" id="PTHR47505">
    <property type="entry name" value="DNA UTILIZATION PROTEIN YHGH"/>
    <property type="match status" value="1"/>
</dbReference>
<dbReference type="Pfam" id="PF00156">
    <property type="entry name" value="Pribosyltran"/>
    <property type="match status" value="1"/>
</dbReference>
<dbReference type="CDD" id="cd06223">
    <property type="entry name" value="PRTases_typeI"/>
    <property type="match status" value="1"/>
</dbReference>
<evidence type="ECO:0000259" key="2">
    <source>
        <dbReference type="Pfam" id="PF00156"/>
    </source>
</evidence>
<dbReference type="PANTHER" id="PTHR47505:SF1">
    <property type="entry name" value="DNA UTILIZATION PROTEIN YHGH"/>
    <property type="match status" value="1"/>
</dbReference>
<dbReference type="Gene3D" id="3.40.50.2020">
    <property type="match status" value="1"/>
</dbReference>
<dbReference type="InterPro" id="IPR051910">
    <property type="entry name" value="ComF/GntX_DNA_util-trans"/>
</dbReference>
<dbReference type="RefSeq" id="WP_078768048.1">
    <property type="nucleotide sequence ID" value="NZ_FUWW01000004.1"/>
</dbReference>